<dbReference type="Gene3D" id="3.40.630.30">
    <property type="match status" value="1"/>
</dbReference>
<comment type="caution">
    <text evidence="1">The sequence shown here is derived from an EMBL/GenBank/DDBJ whole genome shotgun (WGS) entry which is preliminary data.</text>
</comment>
<protein>
    <submittedName>
        <fullName evidence="1">GNAT family N-acetyltransferase</fullName>
    </submittedName>
</protein>
<accession>A0ABV9Y381</accession>
<sequence>MRPDGWSFTATAFAGAWQRRTDAEPAVDWRVRLHRLGTLTLPRSHPEGRARVLGARDHEDLVRWCGEFLDAGATDVVLFTDPGNPAGNALYRRLGYVPIAEFTGYAFAGGGTVGG</sequence>
<evidence type="ECO:0000313" key="2">
    <source>
        <dbReference type="Proteomes" id="UP001595833"/>
    </source>
</evidence>
<gene>
    <name evidence="1" type="ORF">ACFPFM_19780</name>
</gene>
<dbReference type="SUPFAM" id="SSF55729">
    <property type="entry name" value="Acyl-CoA N-acyltransferases (Nat)"/>
    <property type="match status" value="1"/>
</dbReference>
<dbReference type="InterPro" id="IPR016181">
    <property type="entry name" value="Acyl_CoA_acyltransferase"/>
</dbReference>
<keyword evidence="2" id="KW-1185">Reference proteome</keyword>
<name>A0ABV9Y381_9PSEU</name>
<dbReference type="RefSeq" id="WP_344039735.1">
    <property type="nucleotide sequence ID" value="NZ_BAAAKE010000018.1"/>
</dbReference>
<organism evidence="1 2">
    <name type="scientific">Saccharothrix xinjiangensis</name>
    <dbReference type="NCBI Taxonomy" id="204798"/>
    <lineage>
        <taxon>Bacteria</taxon>
        <taxon>Bacillati</taxon>
        <taxon>Actinomycetota</taxon>
        <taxon>Actinomycetes</taxon>
        <taxon>Pseudonocardiales</taxon>
        <taxon>Pseudonocardiaceae</taxon>
        <taxon>Saccharothrix</taxon>
    </lineage>
</organism>
<dbReference type="Proteomes" id="UP001595833">
    <property type="component" value="Unassembled WGS sequence"/>
</dbReference>
<reference evidence="2" key="1">
    <citation type="journal article" date="2019" name="Int. J. Syst. Evol. Microbiol.">
        <title>The Global Catalogue of Microorganisms (GCM) 10K type strain sequencing project: providing services to taxonomists for standard genome sequencing and annotation.</title>
        <authorList>
            <consortium name="The Broad Institute Genomics Platform"/>
            <consortium name="The Broad Institute Genome Sequencing Center for Infectious Disease"/>
            <person name="Wu L."/>
            <person name="Ma J."/>
        </authorList>
    </citation>
    <scope>NUCLEOTIDE SEQUENCE [LARGE SCALE GENOMIC DNA]</scope>
    <source>
        <strain evidence="2">KCTC 12848</strain>
    </source>
</reference>
<proteinExistence type="predicted"/>
<dbReference type="EMBL" id="JBHSJB010000017">
    <property type="protein sequence ID" value="MFC5055983.1"/>
    <property type="molecule type" value="Genomic_DNA"/>
</dbReference>
<evidence type="ECO:0000313" key="1">
    <source>
        <dbReference type="EMBL" id="MFC5055983.1"/>
    </source>
</evidence>